<name>A9HFH6_GLUDA</name>
<reference evidence="2 3" key="1">
    <citation type="journal article" date="2009" name="BMC Genomics">
        <title>Complete genome sequence of the sugarcane nitrogen-fixing endophyte Gluconacetobacter diazotrophicus Pal5.</title>
        <authorList>
            <person name="Bertalan M."/>
            <person name="Albano R."/>
            <person name="Padua V."/>
            <person name="Rouws L."/>
            <person name="Rojas C."/>
            <person name="Hemerly A."/>
            <person name="Teixeira K."/>
            <person name="Schwab S."/>
            <person name="Araujo J."/>
            <person name="Oliveira A."/>
            <person name="Franca L."/>
            <person name="Magalhaes V."/>
            <person name="Alqueres S."/>
            <person name="Cardoso A."/>
            <person name="Almeida W."/>
            <person name="Loureiro M.M."/>
            <person name="Nogueira E."/>
            <person name="Cidade D."/>
            <person name="Oliveira D."/>
            <person name="Simao T."/>
            <person name="Macedo J."/>
            <person name="Valadao A."/>
            <person name="Dreschsel M."/>
            <person name="Freitas F."/>
            <person name="Vidal M."/>
            <person name="Guedes H."/>
            <person name="Rodrigues E."/>
            <person name="Meneses C."/>
            <person name="Brioso P."/>
            <person name="Pozzer L."/>
            <person name="Figueiredo D."/>
            <person name="Montano H."/>
            <person name="Junior J."/>
            <person name="Filho G."/>
            <person name="Flores V."/>
            <person name="Ferreira B."/>
            <person name="Branco A."/>
            <person name="Gonzalez P."/>
            <person name="Guillobel H."/>
            <person name="Lemos M."/>
            <person name="Seibel L."/>
            <person name="Macedo J."/>
            <person name="Alves-Ferreira M."/>
            <person name="Sachetto-Martins G."/>
            <person name="Coelho A."/>
            <person name="Santos E."/>
            <person name="Amaral G."/>
            <person name="Neves A."/>
            <person name="Pacheco A.B."/>
            <person name="Carvalho D."/>
            <person name="Lery L."/>
            <person name="Bisch P."/>
            <person name="Rossle S.C."/>
            <person name="Urmenyi T."/>
            <person name="Kruger W.V."/>
            <person name="Martins O."/>
            <person name="Baldani J.I."/>
            <person name="Ferreira P.C."/>
        </authorList>
    </citation>
    <scope>NUCLEOTIDE SEQUENCE [LARGE SCALE GENOMIC DNA]</scope>
    <source>
        <strain evidence="3">ATCC 49037 / DSM 5601 / CCUG 37298 / CIP 103539 / LMG 7603 / PAl5</strain>
    </source>
</reference>
<dbReference type="EMBL" id="AM889285">
    <property type="protein sequence ID" value="CAP55363.1"/>
    <property type="molecule type" value="Genomic_DNA"/>
</dbReference>
<accession>A9HFH6</accession>
<feature type="chain" id="PRO_5002736203" evidence="1">
    <location>
        <begin position="21"/>
        <end position="167"/>
    </location>
</feature>
<dbReference type="RefSeq" id="WP_012224701.1">
    <property type="nucleotide sequence ID" value="NC_010125.1"/>
</dbReference>
<dbReference type="KEGG" id="gdi:GDI1420"/>
<dbReference type="Proteomes" id="UP000001176">
    <property type="component" value="Chromosome"/>
</dbReference>
<feature type="signal peptide" evidence="1">
    <location>
        <begin position="1"/>
        <end position="20"/>
    </location>
</feature>
<organism evidence="2 3">
    <name type="scientific">Gluconacetobacter diazotrophicus (strain ATCC 49037 / DSM 5601 / CCUG 37298 / CIP 103539 / LMG 7603 / PAl5)</name>
    <dbReference type="NCBI Taxonomy" id="272568"/>
    <lineage>
        <taxon>Bacteria</taxon>
        <taxon>Pseudomonadati</taxon>
        <taxon>Pseudomonadota</taxon>
        <taxon>Alphaproteobacteria</taxon>
        <taxon>Acetobacterales</taxon>
        <taxon>Acetobacteraceae</taxon>
        <taxon>Gluconacetobacter</taxon>
    </lineage>
</organism>
<protein>
    <submittedName>
        <fullName evidence="2">Uncharacterized protein</fullName>
    </submittedName>
</protein>
<evidence type="ECO:0000313" key="3">
    <source>
        <dbReference type="Proteomes" id="UP000001176"/>
    </source>
</evidence>
<keyword evidence="3" id="KW-1185">Reference proteome</keyword>
<proteinExistence type="predicted"/>
<dbReference type="OrthoDB" id="6555706at2"/>
<evidence type="ECO:0000256" key="1">
    <source>
        <dbReference type="SAM" id="SignalP"/>
    </source>
</evidence>
<evidence type="ECO:0000313" key="2">
    <source>
        <dbReference type="EMBL" id="CAP55363.1"/>
    </source>
</evidence>
<gene>
    <name evidence="2" type="ordered locus">GDI1420</name>
</gene>
<dbReference type="AlphaFoldDB" id="A9HFH6"/>
<keyword evidence="1" id="KW-0732">Signal</keyword>
<sequence>MKKIGPTLCLFLLAAVPGHAAPAAPDTPTPASVAAAIQRDGAAQALGGLTDSDGFDTVTDGIAGADPAWVALVPAMAPGLDSDSGPAVTAALALALPQNAPLVLQAMDARYPALDPQRVCARPFMHDEVPDMKGYVRRTRAALRHVRDGALRAVRDQCLAVLGGVKR</sequence>